<evidence type="ECO:0000313" key="1">
    <source>
        <dbReference type="EMBL" id="GFQ08067.1"/>
    </source>
</evidence>
<gene>
    <name evidence="1" type="ORF">PHJA_002950700</name>
</gene>
<name>A0A830D8I8_9LAMI</name>
<dbReference type="Proteomes" id="UP000653305">
    <property type="component" value="Unassembled WGS sequence"/>
</dbReference>
<comment type="caution">
    <text evidence="1">The sequence shown here is derived from an EMBL/GenBank/DDBJ whole genome shotgun (WGS) entry which is preliminary data.</text>
</comment>
<evidence type="ECO:0000313" key="2">
    <source>
        <dbReference type="Proteomes" id="UP000653305"/>
    </source>
</evidence>
<dbReference type="AlphaFoldDB" id="A0A830D8I8"/>
<keyword evidence="2" id="KW-1185">Reference proteome</keyword>
<reference evidence="1" key="1">
    <citation type="submission" date="2020-07" db="EMBL/GenBank/DDBJ databases">
        <title>Ethylene signaling mediates host invasion by parasitic plants.</title>
        <authorList>
            <person name="Yoshida S."/>
        </authorList>
    </citation>
    <scope>NUCLEOTIDE SEQUENCE</scope>
    <source>
        <strain evidence="1">Okayama</strain>
    </source>
</reference>
<organism evidence="1 2">
    <name type="scientific">Phtheirospermum japonicum</name>
    <dbReference type="NCBI Taxonomy" id="374723"/>
    <lineage>
        <taxon>Eukaryota</taxon>
        <taxon>Viridiplantae</taxon>
        <taxon>Streptophyta</taxon>
        <taxon>Embryophyta</taxon>
        <taxon>Tracheophyta</taxon>
        <taxon>Spermatophyta</taxon>
        <taxon>Magnoliopsida</taxon>
        <taxon>eudicotyledons</taxon>
        <taxon>Gunneridae</taxon>
        <taxon>Pentapetalae</taxon>
        <taxon>asterids</taxon>
        <taxon>lamiids</taxon>
        <taxon>Lamiales</taxon>
        <taxon>Orobanchaceae</taxon>
        <taxon>Orobanchaceae incertae sedis</taxon>
        <taxon>Phtheirospermum</taxon>
    </lineage>
</organism>
<protein>
    <submittedName>
        <fullName evidence="1">Uncharacterized protein</fullName>
    </submittedName>
</protein>
<accession>A0A830D8I8</accession>
<proteinExistence type="predicted"/>
<dbReference type="EMBL" id="BMAC01002854">
    <property type="protein sequence ID" value="GFQ08067.1"/>
    <property type="molecule type" value="Genomic_DNA"/>
</dbReference>
<sequence length="58" mass="6706">MILDTTLFRLTMIIIGHFARIFSDKHYSFVISIGDPNKMFLMSFVPNIQENITRNISG</sequence>